<evidence type="ECO:0000256" key="1">
    <source>
        <dbReference type="ARBA" id="ARBA00022443"/>
    </source>
</evidence>
<feature type="domain" description="SH3" evidence="8">
    <location>
        <begin position="752"/>
        <end position="812"/>
    </location>
</feature>
<feature type="domain" description="Rho-GAP" evidence="9">
    <location>
        <begin position="517"/>
        <end position="705"/>
    </location>
</feature>
<keyword evidence="3 5" id="KW-0175">Coiled coil</keyword>
<dbReference type="GO" id="GO:0007165">
    <property type="term" value="P:signal transduction"/>
    <property type="evidence" value="ECO:0007669"/>
    <property type="project" value="InterPro"/>
</dbReference>
<dbReference type="Gene3D" id="1.20.1270.60">
    <property type="entry name" value="Arfaptin homology (AH) domain/BAR domain"/>
    <property type="match status" value="1"/>
</dbReference>
<evidence type="ECO:0000256" key="7">
    <source>
        <dbReference type="SAM" id="MobiDB-lite"/>
    </source>
</evidence>
<dbReference type="Proteomes" id="UP000681722">
    <property type="component" value="Unassembled WGS sequence"/>
</dbReference>
<dbReference type="PROSITE" id="PS50002">
    <property type="entry name" value="SH3"/>
    <property type="match status" value="1"/>
</dbReference>
<feature type="compositionally biased region" description="Acidic residues" evidence="7">
    <location>
        <begin position="724"/>
        <end position="735"/>
    </location>
</feature>
<feature type="compositionally biased region" description="Low complexity" evidence="7">
    <location>
        <begin position="1070"/>
        <end position="1081"/>
    </location>
</feature>
<dbReference type="SMART" id="SM00326">
    <property type="entry name" value="SH3"/>
    <property type="match status" value="1"/>
</dbReference>
<evidence type="ECO:0000256" key="5">
    <source>
        <dbReference type="PROSITE-ProRule" id="PRU01077"/>
    </source>
</evidence>
<dbReference type="Gene3D" id="2.30.30.40">
    <property type="entry name" value="SH3 Domains"/>
    <property type="match status" value="1"/>
</dbReference>
<evidence type="ECO:0000313" key="13">
    <source>
        <dbReference type="Proteomes" id="UP000663829"/>
    </source>
</evidence>
<dbReference type="CDD" id="cd07656">
    <property type="entry name" value="F-BAR_srGAP"/>
    <property type="match status" value="1"/>
</dbReference>
<dbReference type="PROSITE" id="PS50238">
    <property type="entry name" value="RHOGAP"/>
    <property type="match status" value="1"/>
</dbReference>
<keyword evidence="13" id="KW-1185">Reference proteome</keyword>
<dbReference type="PROSITE" id="PS51741">
    <property type="entry name" value="F_BAR"/>
    <property type="match status" value="1"/>
</dbReference>
<dbReference type="SUPFAM" id="SSF50044">
    <property type="entry name" value="SH3-domain"/>
    <property type="match status" value="1"/>
</dbReference>
<dbReference type="InterPro" id="IPR031160">
    <property type="entry name" value="F_BAR_dom"/>
</dbReference>
<dbReference type="PANTHER" id="PTHR14166">
    <property type="entry name" value="SLIT-ROBO RHO GTPASE ACTIVATING PROTEIN"/>
    <property type="match status" value="1"/>
</dbReference>
<evidence type="ECO:0000256" key="3">
    <source>
        <dbReference type="ARBA" id="ARBA00023054"/>
    </source>
</evidence>
<evidence type="ECO:0000259" key="8">
    <source>
        <dbReference type="PROSITE" id="PS50002"/>
    </source>
</evidence>
<feature type="region of interest" description="Disordered" evidence="7">
    <location>
        <begin position="1070"/>
        <end position="1100"/>
    </location>
</feature>
<feature type="coiled-coil region" evidence="6">
    <location>
        <begin position="380"/>
        <end position="414"/>
    </location>
</feature>
<reference evidence="11" key="1">
    <citation type="submission" date="2021-02" db="EMBL/GenBank/DDBJ databases">
        <authorList>
            <person name="Nowell W R."/>
        </authorList>
    </citation>
    <scope>NUCLEOTIDE SEQUENCE</scope>
</reference>
<dbReference type="InterPro" id="IPR036028">
    <property type="entry name" value="SH3-like_dom_sf"/>
</dbReference>
<accession>A0A814NEF7</accession>
<dbReference type="Pfam" id="PF00620">
    <property type="entry name" value="RhoGAP"/>
    <property type="match status" value="1"/>
</dbReference>
<feature type="domain" description="F-BAR" evidence="10">
    <location>
        <begin position="63"/>
        <end position="342"/>
    </location>
</feature>
<proteinExistence type="predicted"/>
<name>A0A814NEF7_9BILA</name>
<dbReference type="InterPro" id="IPR008936">
    <property type="entry name" value="Rho_GTPase_activation_prot"/>
</dbReference>
<dbReference type="EMBL" id="CAJNOQ010005230">
    <property type="protein sequence ID" value="CAF1091051.1"/>
    <property type="molecule type" value="Genomic_DNA"/>
</dbReference>
<evidence type="ECO:0000256" key="4">
    <source>
        <dbReference type="PROSITE-ProRule" id="PRU00192"/>
    </source>
</evidence>
<dbReference type="FunFam" id="1.20.1270.60:FF:000094">
    <property type="entry name" value="SLIT-ROBO Rho GTPase-activating 2 protein"/>
    <property type="match status" value="1"/>
</dbReference>
<evidence type="ECO:0000256" key="6">
    <source>
        <dbReference type="SAM" id="Coils"/>
    </source>
</evidence>
<dbReference type="InterPro" id="IPR001060">
    <property type="entry name" value="FCH_dom"/>
</dbReference>
<dbReference type="InterPro" id="IPR051627">
    <property type="entry name" value="SLIT-ROBO_RhoGAP"/>
</dbReference>
<feature type="compositionally biased region" description="Low complexity" evidence="7">
    <location>
        <begin position="1127"/>
        <end position="1145"/>
    </location>
</feature>
<dbReference type="InterPro" id="IPR027267">
    <property type="entry name" value="AH/BAR_dom_sf"/>
</dbReference>
<feature type="region of interest" description="Disordered" evidence="7">
    <location>
        <begin position="1124"/>
        <end position="1151"/>
    </location>
</feature>
<dbReference type="Gene3D" id="1.10.555.10">
    <property type="entry name" value="Rho GTPase activation protein"/>
    <property type="match status" value="1"/>
</dbReference>
<dbReference type="EMBL" id="CAJOBC010005230">
    <property type="protein sequence ID" value="CAF3856519.1"/>
    <property type="molecule type" value="Genomic_DNA"/>
</dbReference>
<dbReference type="InterPro" id="IPR001452">
    <property type="entry name" value="SH3_domain"/>
</dbReference>
<protein>
    <submittedName>
        <fullName evidence="11">Uncharacterized protein</fullName>
    </submittedName>
</protein>
<evidence type="ECO:0000313" key="11">
    <source>
        <dbReference type="EMBL" id="CAF1091051.1"/>
    </source>
</evidence>
<dbReference type="Pfam" id="PF00611">
    <property type="entry name" value="FCH"/>
    <property type="match status" value="1"/>
</dbReference>
<dbReference type="InterPro" id="IPR000198">
    <property type="entry name" value="RhoGAP_dom"/>
</dbReference>
<evidence type="ECO:0000259" key="9">
    <source>
        <dbReference type="PROSITE" id="PS50238"/>
    </source>
</evidence>
<dbReference type="GO" id="GO:0005096">
    <property type="term" value="F:GTPase activator activity"/>
    <property type="evidence" value="ECO:0007669"/>
    <property type="project" value="UniProtKB-KW"/>
</dbReference>
<dbReference type="SUPFAM" id="SSF103657">
    <property type="entry name" value="BAR/IMD domain-like"/>
    <property type="match status" value="1"/>
</dbReference>
<evidence type="ECO:0000313" key="12">
    <source>
        <dbReference type="EMBL" id="CAF3856519.1"/>
    </source>
</evidence>
<keyword evidence="1 4" id="KW-0728">SH3 domain</keyword>
<comment type="caution">
    <text evidence="11">The sequence shown here is derived from an EMBL/GenBank/DDBJ whole genome shotgun (WGS) entry which is preliminary data.</text>
</comment>
<dbReference type="AlphaFoldDB" id="A0A814NEF7"/>
<evidence type="ECO:0000259" key="10">
    <source>
        <dbReference type="PROSITE" id="PS51741"/>
    </source>
</evidence>
<dbReference type="SUPFAM" id="SSF48350">
    <property type="entry name" value="GTPase activation domain, GAP"/>
    <property type="match status" value="1"/>
</dbReference>
<keyword evidence="2" id="KW-0343">GTPase activation</keyword>
<feature type="region of interest" description="Disordered" evidence="7">
    <location>
        <begin position="724"/>
        <end position="750"/>
    </location>
</feature>
<dbReference type="OrthoDB" id="5981864at2759"/>
<dbReference type="Pfam" id="PF00018">
    <property type="entry name" value="SH3_1"/>
    <property type="match status" value="1"/>
</dbReference>
<gene>
    <name evidence="11" type="ORF">GPM918_LOCUS18261</name>
    <name evidence="12" type="ORF">SRO942_LOCUS18258</name>
</gene>
<organism evidence="11 13">
    <name type="scientific">Didymodactylos carnosus</name>
    <dbReference type="NCBI Taxonomy" id="1234261"/>
    <lineage>
        <taxon>Eukaryota</taxon>
        <taxon>Metazoa</taxon>
        <taxon>Spiralia</taxon>
        <taxon>Gnathifera</taxon>
        <taxon>Rotifera</taxon>
        <taxon>Eurotatoria</taxon>
        <taxon>Bdelloidea</taxon>
        <taxon>Philodinida</taxon>
        <taxon>Philodinidae</taxon>
        <taxon>Didymodactylos</taxon>
    </lineage>
</organism>
<sequence>MYIICIMDKPPSSSPIISSPILPLTIIPLQPSTLTISVSTPLERLQNNEKPEKLYKKEKQILLEFDLIVKDIRYQLNEQLKCLEQRLETQLSIVSDIQDYFKRRAEVELDYAKNLDNLYKQTYQRHKAQKARRETWVLHSVYKLWDNIVQDTRTHVKYHTVMSDICGKYMSDKFNEIADDTRRMFGKCKSVGQASHDEIFKVLNELQSTMKTYHQYQSESKQAEQKLRQIQQQMTKLKSVKKQKSMEKRVEKRQMKYTETKVKAFKARNDYLLTIESVNAALTKYCTDDVPDLIDCMNFGFHTSTAKCLMMYLSAQENIKRSRQMTIECLNRSIGDLDTVGDKQKYLEYYSSIFTMPKKIKFEPHKGDEVSAVNAQVLIREDMQQRFGQLQNRLASLKTENDEIFKTIEATEQSLMNYINVKNSDLSDLFKDLNLPQSAPKDTRKEIEDYYIEKFKQYTLSSNLIARLQARHDVMQKALGASPVPSQADEKCLIRRPNKPKQIGKAPIIGRPRLFGGKLIDYIQVTQQDIPLIISSCVSAINRLGLHNQGIFRVPGAQVDINQFKDIFEKGEDPLVNVSARDMNSVAGCLKLYFRELKEPLFSRDMFDSFMACIIGVESEEKCVENVRQVVKLLPRSIFIVMRYFFAFLNHLAEYSDENMMDGYNLASCLAPSLMPILEDKDQVQYLTHAIELIRTIITHHEEIFPNDGGLVYEKFAISMDVEEGSDKDEDDEGISEQRSLHREGTGSDDETEVIEALAQFDYCGRTDKELSFKKNDIIYIYGRISNEWWHGHLLNGQMGYVPDKYIKFKKRRISSSNNVLINSINPSSLNSVSVTTSNELDDRMSQSPDIPLVDELRFKSAKETDILDNDNEEDSDNDDNIEVNESLYENSHALDSLTHSSLPSRMIYDVIPPSPVLTSKSESSSRVPSTNEQQIIDIDTALREVLSGIRTVEECHAQCFRSMPNSLPSPHLLHTELDRSVNILETIASTTTTTTTSASIETAAPDLVLNLPLTSGLITPPASKCLDSPSVTDHLSNIAQSLTSSAGASPITDEAPLITSTSAIYIEESQSISTSSPNSSVYTMEKLRSPEPQNRKIPPQVMKKPEKTVELLKKLGLTNHHLPTFTSSCSSTSSSSTTSSNSNSPQNIFHAQIIPVSAGASKSTDV</sequence>
<feature type="coiled-coil region" evidence="6">
    <location>
        <begin position="206"/>
        <end position="247"/>
    </location>
</feature>
<dbReference type="SMART" id="SM00324">
    <property type="entry name" value="RhoGAP"/>
    <property type="match status" value="1"/>
</dbReference>
<dbReference type="Proteomes" id="UP000663829">
    <property type="component" value="Unassembled WGS sequence"/>
</dbReference>
<dbReference type="SMART" id="SM00055">
    <property type="entry name" value="FCH"/>
    <property type="match status" value="1"/>
</dbReference>
<evidence type="ECO:0000256" key="2">
    <source>
        <dbReference type="ARBA" id="ARBA00022468"/>
    </source>
</evidence>